<dbReference type="CDD" id="cd00158">
    <property type="entry name" value="RHOD"/>
    <property type="match status" value="1"/>
</dbReference>
<dbReference type="SUPFAM" id="SSF52821">
    <property type="entry name" value="Rhodanese/Cell cycle control phosphatase"/>
    <property type="match status" value="1"/>
</dbReference>
<comment type="caution">
    <text evidence="2">The sequence shown here is derived from an EMBL/GenBank/DDBJ whole genome shotgun (WGS) entry which is preliminary data.</text>
</comment>
<dbReference type="PANTHER" id="PTHR43031">
    <property type="entry name" value="FAD-DEPENDENT OXIDOREDUCTASE"/>
    <property type="match status" value="1"/>
</dbReference>
<sequence>MDITTIEDKVADGWKIVDVREVEEFENGHIPNAINVPLSSISQGEHSVLEQDQKYIVICQSGNRSQKASEQLHKAGFQVLNVKQGMGSWTGDIVSP</sequence>
<keyword evidence="3" id="KW-1185">Reference proteome</keyword>
<dbReference type="InterPro" id="IPR001763">
    <property type="entry name" value="Rhodanese-like_dom"/>
</dbReference>
<evidence type="ECO:0000259" key="1">
    <source>
        <dbReference type="PROSITE" id="PS50206"/>
    </source>
</evidence>
<dbReference type="Proteomes" id="UP000050668">
    <property type="component" value="Unassembled WGS sequence"/>
</dbReference>
<dbReference type="PROSITE" id="PS50206">
    <property type="entry name" value="RHODANESE_3"/>
    <property type="match status" value="1"/>
</dbReference>
<gene>
    <name evidence="2" type="ORF">AEA09_05980</name>
</gene>
<reference evidence="3" key="1">
    <citation type="submission" date="2015-07" db="EMBL/GenBank/DDBJ databases">
        <title>Fjat-14205 dsm 2895.</title>
        <authorList>
            <person name="Liu B."/>
            <person name="Wang J."/>
            <person name="Zhu Y."/>
            <person name="Liu G."/>
            <person name="Chen Q."/>
            <person name="Chen Z."/>
            <person name="Lan J."/>
            <person name="Che J."/>
            <person name="Ge C."/>
            <person name="Shi H."/>
            <person name="Pan Z."/>
            <person name="Liu X."/>
        </authorList>
    </citation>
    <scope>NUCLEOTIDE SEQUENCE [LARGE SCALE GENOMIC DNA]</scope>
    <source>
        <strain evidence="3">DSM 25560</strain>
    </source>
</reference>
<name>A0ABR5K4H5_9BACI</name>
<feature type="domain" description="Rhodanese" evidence="1">
    <location>
        <begin position="10"/>
        <end position="94"/>
    </location>
</feature>
<dbReference type="Pfam" id="PF00581">
    <property type="entry name" value="Rhodanese"/>
    <property type="match status" value="1"/>
</dbReference>
<dbReference type="SMART" id="SM00450">
    <property type="entry name" value="RHOD"/>
    <property type="match status" value="1"/>
</dbReference>
<proteinExistence type="predicted"/>
<dbReference type="InterPro" id="IPR050229">
    <property type="entry name" value="GlpE_sulfurtransferase"/>
</dbReference>
<protein>
    <recommendedName>
        <fullName evidence="1">Rhodanese domain-containing protein</fullName>
    </recommendedName>
</protein>
<evidence type="ECO:0000313" key="2">
    <source>
        <dbReference type="EMBL" id="KOS69756.1"/>
    </source>
</evidence>
<evidence type="ECO:0000313" key="3">
    <source>
        <dbReference type="Proteomes" id="UP000050668"/>
    </source>
</evidence>
<accession>A0ABR5K4H5</accession>
<dbReference type="PANTHER" id="PTHR43031:SF17">
    <property type="entry name" value="SULFURTRANSFERASE YTWF-RELATED"/>
    <property type="match status" value="1"/>
</dbReference>
<organism evidence="2 3">
    <name type="scientific">Lysinibacillus contaminans</name>
    <dbReference type="NCBI Taxonomy" id="1293441"/>
    <lineage>
        <taxon>Bacteria</taxon>
        <taxon>Bacillati</taxon>
        <taxon>Bacillota</taxon>
        <taxon>Bacilli</taxon>
        <taxon>Bacillales</taxon>
        <taxon>Bacillaceae</taxon>
        <taxon>Lysinibacillus</taxon>
    </lineage>
</organism>
<dbReference type="InterPro" id="IPR036873">
    <property type="entry name" value="Rhodanese-like_dom_sf"/>
</dbReference>
<dbReference type="Gene3D" id="3.40.250.10">
    <property type="entry name" value="Rhodanese-like domain"/>
    <property type="match status" value="1"/>
</dbReference>
<dbReference type="EMBL" id="LGRV01000003">
    <property type="protein sequence ID" value="KOS69756.1"/>
    <property type="molecule type" value="Genomic_DNA"/>
</dbReference>